<name>A0A4R0RMN5_9APHY</name>
<dbReference type="InterPro" id="IPR045862">
    <property type="entry name" value="Trf4-like"/>
</dbReference>
<feature type="compositionally biased region" description="Polar residues" evidence="5">
    <location>
        <begin position="792"/>
        <end position="804"/>
    </location>
</feature>
<dbReference type="Proteomes" id="UP000292702">
    <property type="component" value="Unassembled WGS sequence"/>
</dbReference>
<keyword evidence="4" id="KW-0460">Magnesium</keyword>
<dbReference type="FunFam" id="1.10.1410.10:FF:000003">
    <property type="entry name" value="non-canonical poly(A) RNA polymerase PAPD7"/>
    <property type="match status" value="1"/>
</dbReference>
<feature type="region of interest" description="Disordered" evidence="5">
    <location>
        <begin position="97"/>
        <end position="156"/>
    </location>
</feature>
<evidence type="ECO:0000256" key="5">
    <source>
        <dbReference type="SAM" id="MobiDB-lite"/>
    </source>
</evidence>
<feature type="compositionally biased region" description="Basic and acidic residues" evidence="5">
    <location>
        <begin position="872"/>
        <end position="893"/>
    </location>
</feature>
<feature type="domain" description="Poly(A) RNA polymerase mitochondrial-like central palm" evidence="7">
    <location>
        <begin position="182"/>
        <end position="317"/>
    </location>
</feature>
<feature type="compositionally biased region" description="Low complexity" evidence="5">
    <location>
        <begin position="948"/>
        <end position="966"/>
    </location>
</feature>
<evidence type="ECO:0000256" key="1">
    <source>
        <dbReference type="ARBA" id="ARBA00008593"/>
    </source>
</evidence>
<feature type="compositionally biased region" description="Basic and acidic residues" evidence="5">
    <location>
        <begin position="114"/>
        <end position="135"/>
    </location>
</feature>
<feature type="region of interest" description="Disordered" evidence="5">
    <location>
        <begin position="1252"/>
        <end position="1640"/>
    </location>
</feature>
<dbReference type="GO" id="GO:0003729">
    <property type="term" value="F:mRNA binding"/>
    <property type="evidence" value="ECO:0007669"/>
    <property type="project" value="TreeGrafter"/>
</dbReference>
<keyword evidence="3" id="KW-0479">Metal-binding</keyword>
<dbReference type="SUPFAM" id="SSF81631">
    <property type="entry name" value="PAP/OAS1 substrate-binding domain"/>
    <property type="match status" value="1"/>
</dbReference>
<feature type="compositionally biased region" description="Acidic residues" evidence="5">
    <location>
        <begin position="1311"/>
        <end position="1324"/>
    </location>
</feature>
<feature type="region of interest" description="Disordered" evidence="5">
    <location>
        <begin position="997"/>
        <end position="1088"/>
    </location>
</feature>
<feature type="compositionally biased region" description="Pro residues" evidence="5">
    <location>
        <begin position="1267"/>
        <end position="1282"/>
    </location>
</feature>
<dbReference type="GO" id="GO:0010605">
    <property type="term" value="P:negative regulation of macromolecule metabolic process"/>
    <property type="evidence" value="ECO:0007669"/>
    <property type="project" value="UniProtKB-ARBA"/>
</dbReference>
<evidence type="ECO:0000256" key="4">
    <source>
        <dbReference type="ARBA" id="ARBA00022842"/>
    </source>
</evidence>
<dbReference type="EMBL" id="RWJN01000103">
    <property type="protein sequence ID" value="TCD67285.1"/>
    <property type="molecule type" value="Genomic_DNA"/>
</dbReference>
<dbReference type="SUPFAM" id="SSF81301">
    <property type="entry name" value="Nucleotidyltransferase"/>
    <property type="match status" value="1"/>
</dbReference>
<evidence type="ECO:0000256" key="3">
    <source>
        <dbReference type="ARBA" id="ARBA00022723"/>
    </source>
</evidence>
<feature type="compositionally biased region" description="Polar residues" evidence="5">
    <location>
        <begin position="1599"/>
        <end position="1611"/>
    </location>
</feature>
<feature type="compositionally biased region" description="Polar residues" evidence="5">
    <location>
        <begin position="1368"/>
        <end position="1416"/>
    </location>
</feature>
<dbReference type="PANTHER" id="PTHR23092">
    <property type="entry name" value="POLY(A) RNA POLYMERASE"/>
    <property type="match status" value="1"/>
</dbReference>
<feature type="region of interest" description="Disordered" evidence="5">
    <location>
        <begin position="1125"/>
        <end position="1204"/>
    </location>
</feature>
<feature type="compositionally biased region" description="Polar residues" evidence="5">
    <location>
        <begin position="923"/>
        <end position="933"/>
    </location>
</feature>
<feature type="region of interest" description="Disordered" evidence="5">
    <location>
        <begin position="535"/>
        <end position="832"/>
    </location>
</feature>
<feature type="compositionally biased region" description="Basic and acidic residues" evidence="5">
    <location>
        <begin position="729"/>
        <end position="740"/>
    </location>
</feature>
<feature type="compositionally biased region" description="Polar residues" evidence="5">
    <location>
        <begin position="1145"/>
        <end position="1162"/>
    </location>
</feature>
<dbReference type="InterPro" id="IPR043519">
    <property type="entry name" value="NT_sf"/>
</dbReference>
<feature type="compositionally biased region" description="Basic and acidic residues" evidence="5">
    <location>
        <begin position="572"/>
        <end position="588"/>
    </location>
</feature>
<dbReference type="InterPro" id="IPR002058">
    <property type="entry name" value="PAP_assoc"/>
</dbReference>
<feature type="compositionally biased region" description="Low complexity" evidence="5">
    <location>
        <begin position="1475"/>
        <end position="1492"/>
    </location>
</feature>
<evidence type="ECO:0000259" key="7">
    <source>
        <dbReference type="Pfam" id="PF22600"/>
    </source>
</evidence>
<evidence type="ECO:0000313" key="8">
    <source>
        <dbReference type="EMBL" id="TCD67285.1"/>
    </source>
</evidence>
<protein>
    <recommendedName>
        <fullName evidence="2">polynucleotide adenylyltransferase</fullName>
        <ecNumber evidence="2">2.7.7.19</ecNumber>
    </recommendedName>
</protein>
<reference evidence="8 9" key="1">
    <citation type="submission" date="2018-11" db="EMBL/GenBank/DDBJ databases">
        <title>Genome assembly of Steccherinum ochraceum LE-BIN_3174, the white-rot fungus of the Steccherinaceae family (The Residual Polyporoid clade, Polyporales, Basidiomycota).</title>
        <authorList>
            <person name="Fedorova T.V."/>
            <person name="Glazunova O.A."/>
            <person name="Landesman E.O."/>
            <person name="Moiseenko K.V."/>
            <person name="Psurtseva N.V."/>
            <person name="Savinova O.S."/>
            <person name="Shakhova N.V."/>
            <person name="Tyazhelova T.V."/>
            <person name="Vasina D.V."/>
        </authorList>
    </citation>
    <scope>NUCLEOTIDE SEQUENCE [LARGE SCALE GENOMIC DNA]</scope>
    <source>
        <strain evidence="8 9">LE-BIN_3174</strain>
    </source>
</reference>
<evidence type="ECO:0000259" key="6">
    <source>
        <dbReference type="Pfam" id="PF03828"/>
    </source>
</evidence>
<accession>A0A4R0RMN5</accession>
<feature type="domain" description="PAP-associated" evidence="6">
    <location>
        <begin position="375"/>
        <end position="433"/>
    </location>
</feature>
<evidence type="ECO:0000256" key="2">
    <source>
        <dbReference type="ARBA" id="ARBA00012388"/>
    </source>
</evidence>
<dbReference type="GO" id="GO:0005730">
    <property type="term" value="C:nucleolus"/>
    <property type="evidence" value="ECO:0007669"/>
    <property type="project" value="TreeGrafter"/>
</dbReference>
<evidence type="ECO:0000313" key="9">
    <source>
        <dbReference type="Proteomes" id="UP000292702"/>
    </source>
</evidence>
<feature type="compositionally biased region" description="Polar residues" evidence="5">
    <location>
        <begin position="1448"/>
        <end position="1465"/>
    </location>
</feature>
<dbReference type="CDD" id="cd05402">
    <property type="entry name" value="NT_PAP_TUTase"/>
    <property type="match status" value="1"/>
</dbReference>
<dbReference type="Pfam" id="PF03828">
    <property type="entry name" value="PAP_assoc"/>
    <property type="match status" value="1"/>
</dbReference>
<feature type="region of interest" description="Disordered" evidence="5">
    <location>
        <begin position="1"/>
        <end position="70"/>
    </location>
</feature>
<dbReference type="GO" id="GO:0031499">
    <property type="term" value="C:TRAMP complex"/>
    <property type="evidence" value="ECO:0007669"/>
    <property type="project" value="TreeGrafter"/>
</dbReference>
<feature type="compositionally biased region" description="Polar residues" evidence="5">
    <location>
        <begin position="1283"/>
        <end position="1295"/>
    </location>
</feature>
<dbReference type="EC" id="2.7.7.19" evidence="2"/>
<feature type="compositionally biased region" description="Polar residues" evidence="5">
    <location>
        <begin position="1555"/>
        <end position="1568"/>
    </location>
</feature>
<dbReference type="Gene3D" id="1.10.1410.10">
    <property type="match status" value="1"/>
</dbReference>
<dbReference type="GO" id="GO:1990817">
    <property type="term" value="F:poly(A) RNA polymerase activity"/>
    <property type="evidence" value="ECO:0007669"/>
    <property type="project" value="UniProtKB-EC"/>
</dbReference>
<dbReference type="GO" id="GO:0046872">
    <property type="term" value="F:metal ion binding"/>
    <property type="evidence" value="ECO:0007669"/>
    <property type="project" value="UniProtKB-KW"/>
</dbReference>
<feature type="compositionally biased region" description="Low complexity" evidence="5">
    <location>
        <begin position="24"/>
        <end position="35"/>
    </location>
</feature>
<comment type="similarity">
    <text evidence="1">Belongs to the DNA polymerase type-B-like family.</text>
</comment>
<feature type="compositionally biased region" description="Low complexity" evidence="5">
    <location>
        <begin position="1073"/>
        <end position="1088"/>
    </location>
</feature>
<comment type="caution">
    <text evidence="8">The sequence shown here is derived from an EMBL/GenBank/DDBJ whole genome shotgun (WGS) entry which is preliminary data.</text>
</comment>
<dbReference type="Gene3D" id="3.30.460.10">
    <property type="entry name" value="Beta Polymerase, domain 2"/>
    <property type="match status" value="1"/>
</dbReference>
<proteinExistence type="inferred from homology"/>
<organism evidence="8 9">
    <name type="scientific">Steccherinum ochraceum</name>
    <dbReference type="NCBI Taxonomy" id="92696"/>
    <lineage>
        <taxon>Eukaryota</taxon>
        <taxon>Fungi</taxon>
        <taxon>Dikarya</taxon>
        <taxon>Basidiomycota</taxon>
        <taxon>Agaricomycotina</taxon>
        <taxon>Agaricomycetes</taxon>
        <taxon>Polyporales</taxon>
        <taxon>Steccherinaceae</taxon>
        <taxon>Steccherinum</taxon>
    </lineage>
</organism>
<feature type="region of interest" description="Disordered" evidence="5">
    <location>
        <begin position="850"/>
        <end position="983"/>
    </location>
</feature>
<dbReference type="STRING" id="92696.A0A4R0RMN5"/>
<sequence>MAATQLKPSAGPSRLPSVTPPSSRPETPASSSSTSRRPRKKKKSSSQLNTSDIKQPNSLSEAVAQTEEAVSSAAVLLANQDAFADEDFIQFDFDGAPEFAQDEDGDPPPAPELAKSKDGPVRPWDKGKVPESERAGRKRKVAEVDSSDGYASKRQRMDAASRRAPWAWDVDWDGCQNVAQMLHEEVDAFVKYISPTPVEDDVRSMIVQIIRREVVASFPDAQVLPFGSYETKLYLPLGDIDLVIVSPSMAYSRSQSVLHALASTMKRAGITDRVTVIAKAKVPIIKFVTRHGRFAVDISVNQNNGVAAGKIIKQFMQELPALRALVLIIKSFLNQRSMNEVFTGGLGSYSIVCLAISFLQMHPKIRRGEINAEQNLGTLVMEFFELYGRYFNYDEVGISLREGGSYYNKTHRGWSDYRNPGLLSIEDPGDPSNDISRGTYHIAKVRTTLAGAYGIMTSAAYLRAGVIEARKKHRAVHLREVHNPEEMSILASVMGVTQETVNHRRLTQEVYDSRVLHRMLGIEADSVTFAIDVKHDSGSSRKPPSSKSQARAAESVKTAWSEAELVMDSDDEVTKVEEEEESRYRAADSRSSQPPKKRRRMGKEADMHTVYTTDDDEDGDANDKDLRLHVGGADDGVTDEEAEYVVVSDSESGDQANKRKKDEKRSYWLSKGVGLGGDTDETSSRNNVPPVALKDRIALLQQQRTGQGPNDHHSQPIAISPSQATGSSLKDKIANFERKGAVPTPRGSFGLGAPPVDDGASKRKGELYGNRVPGLSKPSADSVLPTSRHRAASTSHMSSLSISRMPSPPVPDMPHSASRASSPTFNGPRYPSSMASAMRRVVSEVFLPTHESEGDAGKGDVAPVAEEAGVEDGEKEKEVVEVEDHPQETEKIEASPVVESPEKPTIAVSTTLLSEPSPGPVSAASTTRSSPSFYSPLGKMPPTPYHAAPPSALLLPSARSSPGSSPLEPPAPSPASIISPRRADLIQALEREYSAAELAARDGTVPPELDSVDDTSASSDAVPTPKDDVFDHSSSQKQQPDEVKTPDSAHTTKPTITLDVASVGSPTLRTPNSSGTRPSSGVSSLSVGEDSFLGDKSLALDAADAIIVTDAPKIISPARASLIPVPRSSLSPASSPAVSTPSPTQWVSNLEEQMSANSTRQSFHAVVHRKVKEPSASPSVSQPPTPLPVSAPVSPEVTVDEPKVVPRSARRTSFIPRPASTVRASIVITEEPPESPGIGDLAMLLQDAALLEEQLATPSPNKAKKFQPPPSAELTITPPPPSATVSESSEPTTPRQFDAPQRPRSINVDRIEEEETQDSFDVDDMPLARTMMMFPTPRSSSLPYLNPTPPHSPAVLRSADPRLEHRQTFPSQPSPDGSRTRLSSNASQTSARTRLQSNASQKSSRTRLQSNASQEVPPTPPPKSPSGTAPRYFSSLRMRKPSMPGTFPRTSYSSEDSSMLATPPSTADYYPSLDSQSVRSDASSIRSSSKSLKSPKRSKSSGKSSLGRATSVVEKLWRGGKGKGSASAENDDDSGASSQSHLSPYSLPPLPQIPMQQRPTSWVSVETTGSGGDVFDRDLFDSFPSVPDSAPANGHRQYRSTSSHLASSNYGPGSEMGYADSRSASATLPGAHSKQRSAFI</sequence>
<gene>
    <name evidence="8" type="ORF">EIP91_000307</name>
</gene>
<keyword evidence="9" id="KW-1185">Reference proteome</keyword>
<feature type="compositionally biased region" description="Low complexity" evidence="5">
    <location>
        <begin position="1125"/>
        <end position="1144"/>
    </location>
</feature>
<dbReference type="GO" id="GO:0031123">
    <property type="term" value="P:RNA 3'-end processing"/>
    <property type="evidence" value="ECO:0007669"/>
    <property type="project" value="TreeGrafter"/>
</dbReference>
<dbReference type="PANTHER" id="PTHR23092:SF15">
    <property type="entry name" value="INACTIVE NON-CANONICAL POLY(A) RNA POLYMERASE PROTEIN TRF4-2-RELATED"/>
    <property type="match status" value="1"/>
</dbReference>
<dbReference type="InterPro" id="IPR054708">
    <property type="entry name" value="MTPAP-like_central"/>
</dbReference>
<dbReference type="OrthoDB" id="273917at2759"/>
<dbReference type="GO" id="GO:0043634">
    <property type="term" value="P:polyadenylation-dependent ncRNA catabolic process"/>
    <property type="evidence" value="ECO:0007669"/>
    <property type="project" value="TreeGrafter"/>
</dbReference>
<dbReference type="Pfam" id="PF22600">
    <property type="entry name" value="MTPAP-like_central"/>
    <property type="match status" value="1"/>
</dbReference>
<feature type="compositionally biased region" description="Polar residues" evidence="5">
    <location>
        <begin position="47"/>
        <end position="60"/>
    </location>
</feature>